<feature type="compositionally biased region" description="Polar residues" evidence="6">
    <location>
        <begin position="154"/>
        <end position="172"/>
    </location>
</feature>
<gene>
    <name evidence="7" type="ORF">P170DRAFT_437864</name>
</gene>
<feature type="compositionally biased region" description="Polar residues" evidence="6">
    <location>
        <begin position="1"/>
        <end position="12"/>
    </location>
</feature>
<evidence type="ECO:0000313" key="8">
    <source>
        <dbReference type="Proteomes" id="UP000234275"/>
    </source>
</evidence>
<evidence type="ECO:0000256" key="6">
    <source>
        <dbReference type="SAM" id="MobiDB-lite"/>
    </source>
</evidence>
<dbReference type="Pfam" id="PF08591">
    <property type="entry name" value="RNR_inhib"/>
    <property type="match status" value="1"/>
</dbReference>
<dbReference type="VEuPathDB" id="FungiDB:P170DRAFT_437864"/>
<dbReference type="Proteomes" id="UP000234275">
    <property type="component" value="Unassembled WGS sequence"/>
</dbReference>
<comment type="caution">
    <text evidence="7">The sequence shown here is derived from an EMBL/GenBank/DDBJ whole genome shotgun (WGS) entry which is preliminary data.</text>
</comment>
<evidence type="ECO:0000256" key="5">
    <source>
        <dbReference type="ARBA" id="ARBA00023242"/>
    </source>
</evidence>
<protein>
    <submittedName>
        <fullName evidence="7">Uncharacterized protein</fullName>
    </submittedName>
</protein>
<keyword evidence="8" id="KW-1185">Reference proteome</keyword>
<dbReference type="RefSeq" id="XP_024703464.1">
    <property type="nucleotide sequence ID" value="XM_024849463.1"/>
</dbReference>
<feature type="region of interest" description="Disordered" evidence="6">
    <location>
        <begin position="1"/>
        <end position="37"/>
    </location>
</feature>
<dbReference type="OrthoDB" id="4072855at2759"/>
<feature type="compositionally biased region" description="Polar residues" evidence="6">
    <location>
        <begin position="23"/>
        <end position="35"/>
    </location>
</feature>
<dbReference type="AlphaFoldDB" id="A0A2I2G5K7"/>
<proteinExistence type="inferred from homology"/>
<keyword evidence="5" id="KW-0539">Nucleus</keyword>
<dbReference type="PANTHER" id="PTHR28081:SF1">
    <property type="entry name" value="DAMAGE-REGULATED IMPORT FACILITATOR 1"/>
    <property type="match status" value="1"/>
</dbReference>
<comment type="similarity">
    <text evidence="3">Belongs to the DIF1/spd1 family.</text>
</comment>
<reference evidence="7 8" key="1">
    <citation type="submission" date="2016-12" db="EMBL/GenBank/DDBJ databases">
        <title>The genomes of Aspergillus section Nigri reveals drivers in fungal speciation.</title>
        <authorList>
            <consortium name="DOE Joint Genome Institute"/>
            <person name="Vesth T.C."/>
            <person name="Nybo J."/>
            <person name="Theobald S."/>
            <person name="Brandl J."/>
            <person name="Frisvad J.C."/>
            <person name="Nielsen K.F."/>
            <person name="Lyhne E.K."/>
            <person name="Kogle M.E."/>
            <person name="Kuo A."/>
            <person name="Riley R."/>
            <person name="Clum A."/>
            <person name="Nolan M."/>
            <person name="Lipzen A."/>
            <person name="Salamov A."/>
            <person name="Henrissat B."/>
            <person name="Wiebenga A."/>
            <person name="De Vries R.P."/>
            <person name="Grigoriev I.V."/>
            <person name="Mortensen U.H."/>
            <person name="Andersen M.R."/>
            <person name="Baker S.E."/>
        </authorList>
    </citation>
    <scope>NUCLEOTIDE SEQUENCE [LARGE SCALE GENOMIC DNA]</scope>
    <source>
        <strain evidence="7 8">IBT 23096</strain>
    </source>
</reference>
<dbReference type="GO" id="GO:0008104">
    <property type="term" value="P:intracellular protein localization"/>
    <property type="evidence" value="ECO:0007669"/>
    <property type="project" value="TreeGrafter"/>
</dbReference>
<feature type="region of interest" description="Disordered" evidence="6">
    <location>
        <begin position="185"/>
        <end position="204"/>
    </location>
</feature>
<dbReference type="GO" id="GO:1990846">
    <property type="term" value="F:ribonucleoside-diphosphate reductase inhibitor activity"/>
    <property type="evidence" value="ECO:0007669"/>
    <property type="project" value="TreeGrafter"/>
</dbReference>
<comment type="subcellular location">
    <subcellularLocation>
        <location evidence="2">Cytoplasm</location>
    </subcellularLocation>
    <subcellularLocation>
        <location evidence="1">Nucleus</location>
    </subcellularLocation>
</comment>
<keyword evidence="4" id="KW-0963">Cytoplasm</keyword>
<evidence type="ECO:0000256" key="2">
    <source>
        <dbReference type="ARBA" id="ARBA00004496"/>
    </source>
</evidence>
<evidence type="ECO:0000256" key="3">
    <source>
        <dbReference type="ARBA" id="ARBA00005459"/>
    </source>
</evidence>
<sequence>MSSALRSTPKTNDLSKRRRFQPPITTFFPNSSESSPACDGVSYNHYSARTYSPTPTVPATVQSSLLSVGMRVRKSVAEGYKTNGSKIDEKTTFPSYNPTILHRSPGTTSELSPFCGTTKAGDSVTQPHSMPAHGMGYYNNNQLITDDGDAFSLPPSSQESIASYSTQPTAQKRSFDTDCLDDCDSESDSSTTLTPSFHGMTPTVGRTILSPKLGHQRRRFIAMQEQKTMDVDDFDEPSFLRRREEVDTDYVPGRESGYEIQMGGM</sequence>
<dbReference type="GeneID" id="36557162"/>
<evidence type="ECO:0000313" key="7">
    <source>
        <dbReference type="EMBL" id="PLB48162.1"/>
    </source>
</evidence>
<dbReference type="PANTHER" id="PTHR28081">
    <property type="entry name" value="DAMAGE-REGULATED IMPORT FACILITATOR 1-RELATED"/>
    <property type="match status" value="1"/>
</dbReference>
<evidence type="ECO:0000256" key="1">
    <source>
        <dbReference type="ARBA" id="ARBA00004123"/>
    </source>
</evidence>
<dbReference type="InterPro" id="IPR013900">
    <property type="entry name" value="RNR_inhibitor"/>
</dbReference>
<feature type="region of interest" description="Disordered" evidence="6">
    <location>
        <begin position="147"/>
        <end position="174"/>
    </location>
</feature>
<evidence type="ECO:0000256" key="4">
    <source>
        <dbReference type="ARBA" id="ARBA00022490"/>
    </source>
</evidence>
<dbReference type="GO" id="GO:0005634">
    <property type="term" value="C:nucleus"/>
    <property type="evidence" value="ECO:0007669"/>
    <property type="project" value="UniProtKB-SubCell"/>
</dbReference>
<dbReference type="GO" id="GO:0005737">
    <property type="term" value="C:cytoplasm"/>
    <property type="evidence" value="ECO:0007669"/>
    <property type="project" value="UniProtKB-SubCell"/>
</dbReference>
<name>A0A2I2G5K7_9EURO</name>
<dbReference type="EMBL" id="MSFO01000005">
    <property type="protein sequence ID" value="PLB48162.1"/>
    <property type="molecule type" value="Genomic_DNA"/>
</dbReference>
<accession>A0A2I2G5K7</accession>
<organism evidence="7 8">
    <name type="scientific">Aspergillus steynii IBT 23096</name>
    <dbReference type="NCBI Taxonomy" id="1392250"/>
    <lineage>
        <taxon>Eukaryota</taxon>
        <taxon>Fungi</taxon>
        <taxon>Dikarya</taxon>
        <taxon>Ascomycota</taxon>
        <taxon>Pezizomycotina</taxon>
        <taxon>Eurotiomycetes</taxon>
        <taxon>Eurotiomycetidae</taxon>
        <taxon>Eurotiales</taxon>
        <taxon>Aspergillaceae</taxon>
        <taxon>Aspergillus</taxon>
        <taxon>Aspergillus subgen. Circumdati</taxon>
    </lineage>
</organism>